<sequence>MEIIGTIFIGVFTSIIGTILINLCSSIILRRRQKLKYIETVKKANNEIIEILKPYISEKGLPKEEIILSIISSISRKYEVNENDLYSINIFCQELIKGIIDNVYVSSDKKEEYAEELVKYLENLNSNFIDNQKIEKYNKLNEKNLYQLKILLVLYYHLY</sequence>
<keyword evidence="1" id="KW-0812">Transmembrane</keyword>
<name>G0EPN0_BRAIP</name>
<dbReference type="HOGENOM" id="CLU_1657440_0_0_12"/>
<accession>G0EPN0</accession>
<keyword evidence="1" id="KW-0472">Membrane</keyword>
<dbReference type="KEGG" id="bip:Bint_0108"/>
<feature type="transmembrane region" description="Helical" evidence="1">
    <location>
        <begin position="6"/>
        <end position="29"/>
    </location>
</feature>
<dbReference type="AlphaFoldDB" id="G0EPN0"/>
<protein>
    <submittedName>
        <fullName evidence="2">Uncharacterized protein</fullName>
    </submittedName>
</protein>
<evidence type="ECO:0000313" key="3">
    <source>
        <dbReference type="Proteomes" id="UP000008522"/>
    </source>
</evidence>
<keyword evidence="1" id="KW-1133">Transmembrane helix</keyword>
<proteinExistence type="predicted"/>
<reference evidence="2 3" key="1">
    <citation type="journal article" date="2011" name="BMC Genomics">
        <title>Complete genome sequence of Brachyspira intermedia reveals unique genomic features in Brachyspira species and phage-mediated horizontal gene transfer.</title>
        <authorList>
            <person name="Hafstrom T."/>
            <person name="Jansson D.S."/>
            <person name="Segerman B."/>
        </authorList>
    </citation>
    <scope>NUCLEOTIDE SEQUENCE [LARGE SCALE GENOMIC DNA]</scope>
    <source>
        <strain evidence="3">ATCC 51140 / PWS/A</strain>
    </source>
</reference>
<dbReference type="RefSeq" id="WP_014486597.1">
    <property type="nucleotide sequence ID" value="NC_017243.1"/>
</dbReference>
<dbReference type="EMBL" id="CP002874">
    <property type="protein sequence ID" value="AEM20744.1"/>
    <property type="molecule type" value="Genomic_DNA"/>
</dbReference>
<gene>
    <name evidence="2" type="ordered locus">Bint_0108</name>
</gene>
<dbReference type="PATRIC" id="fig|1045858.4.peg.108"/>
<dbReference type="Proteomes" id="UP000008522">
    <property type="component" value="Chromosome"/>
</dbReference>
<dbReference type="GeneID" id="44968670"/>
<dbReference type="eggNOG" id="ENOG5032RFF">
    <property type="taxonomic scope" value="Bacteria"/>
</dbReference>
<evidence type="ECO:0000313" key="2">
    <source>
        <dbReference type="EMBL" id="AEM20744.1"/>
    </source>
</evidence>
<organism evidence="2 3">
    <name type="scientific">Brachyspira intermedia (strain ATCC 51140 / PWS/A)</name>
    <name type="common">Serpulina intermedia</name>
    <dbReference type="NCBI Taxonomy" id="1045858"/>
    <lineage>
        <taxon>Bacteria</taxon>
        <taxon>Pseudomonadati</taxon>
        <taxon>Spirochaetota</taxon>
        <taxon>Spirochaetia</taxon>
        <taxon>Brachyspirales</taxon>
        <taxon>Brachyspiraceae</taxon>
        <taxon>Brachyspira</taxon>
    </lineage>
</organism>
<keyword evidence="3" id="KW-1185">Reference proteome</keyword>
<evidence type="ECO:0000256" key="1">
    <source>
        <dbReference type="SAM" id="Phobius"/>
    </source>
</evidence>